<gene>
    <name evidence="1" type="ORF">ABL78_8205</name>
</gene>
<name>A0A0N1PAZ6_LEPSE</name>
<comment type="caution">
    <text evidence="1">The sequence shown here is derived from an EMBL/GenBank/DDBJ whole genome shotgun (WGS) entry which is preliminary data.</text>
</comment>
<accession>A0A0N1PAZ6</accession>
<dbReference type="EMBL" id="LJSK01000546">
    <property type="protein sequence ID" value="KPI82780.1"/>
    <property type="molecule type" value="Genomic_DNA"/>
</dbReference>
<keyword evidence="2" id="KW-1185">Reference proteome</keyword>
<dbReference type="AlphaFoldDB" id="A0A0N1PAZ6"/>
<sequence>MQGGRSSEEAAVQQNALYDVNRRIEAALRSLGEGRQEWPVVALLLLILFRSLQLGQATGPIVLKRRGHLTAAQLVLYNDGGLVVRDSPTRCYSANEPINDHERQDGETTFLIQDPTYTPVCCSLDQKIMLDALSTGAQLRVTAVEELAIHL</sequence>
<organism evidence="1 2">
    <name type="scientific">Leptomonas seymouri</name>
    <dbReference type="NCBI Taxonomy" id="5684"/>
    <lineage>
        <taxon>Eukaryota</taxon>
        <taxon>Discoba</taxon>
        <taxon>Euglenozoa</taxon>
        <taxon>Kinetoplastea</taxon>
        <taxon>Metakinetoplastina</taxon>
        <taxon>Trypanosomatida</taxon>
        <taxon>Trypanosomatidae</taxon>
        <taxon>Leishmaniinae</taxon>
        <taxon>Leptomonas</taxon>
    </lineage>
</organism>
<dbReference type="Proteomes" id="UP000038009">
    <property type="component" value="Unassembled WGS sequence"/>
</dbReference>
<dbReference type="VEuPathDB" id="TriTrypDB:Lsey_0546_0010"/>
<proteinExistence type="predicted"/>
<reference evidence="1 2" key="1">
    <citation type="journal article" date="2015" name="PLoS Pathog.">
        <title>Leptomonas seymouri: Adaptations to the Dixenous Life Cycle Analyzed by Genome Sequencing, Transcriptome Profiling and Co-infection with Leishmania donovani.</title>
        <authorList>
            <person name="Kraeva N."/>
            <person name="Butenko A."/>
            <person name="Hlavacova J."/>
            <person name="Kostygov A."/>
            <person name="Myskova J."/>
            <person name="Grybchuk D."/>
            <person name="Lestinova T."/>
            <person name="Votypka J."/>
            <person name="Volf P."/>
            <person name="Opperdoes F."/>
            <person name="Flegontov P."/>
            <person name="Lukes J."/>
            <person name="Yurchenko V."/>
        </authorList>
    </citation>
    <scope>NUCLEOTIDE SEQUENCE [LARGE SCALE GENOMIC DNA]</scope>
    <source>
        <strain evidence="1 2">ATCC 30220</strain>
    </source>
</reference>
<evidence type="ECO:0000313" key="1">
    <source>
        <dbReference type="EMBL" id="KPI82780.1"/>
    </source>
</evidence>
<protein>
    <submittedName>
        <fullName evidence="1">Uncharacterized protein</fullName>
    </submittedName>
</protein>
<evidence type="ECO:0000313" key="2">
    <source>
        <dbReference type="Proteomes" id="UP000038009"/>
    </source>
</evidence>